<keyword evidence="1" id="KW-0472">Membrane</keyword>
<dbReference type="Proteomes" id="UP001291912">
    <property type="component" value="Unassembled WGS sequence"/>
</dbReference>
<keyword evidence="1" id="KW-0812">Transmembrane</keyword>
<name>A0ABU5N8K4_9MICO</name>
<dbReference type="Pfam" id="PF25362">
    <property type="entry name" value="bPH_11"/>
    <property type="match status" value="1"/>
</dbReference>
<keyword evidence="1" id="KW-1133">Transmembrane helix</keyword>
<dbReference type="RefSeq" id="WP_194424850.1">
    <property type="nucleotide sequence ID" value="NZ_BAAAPT010000002.1"/>
</dbReference>
<dbReference type="EMBL" id="JAWJYN010000002">
    <property type="protein sequence ID" value="MDZ8162392.1"/>
    <property type="molecule type" value="Genomic_DNA"/>
</dbReference>
<evidence type="ECO:0000256" key="1">
    <source>
        <dbReference type="SAM" id="Phobius"/>
    </source>
</evidence>
<evidence type="ECO:0000259" key="2">
    <source>
        <dbReference type="Pfam" id="PF25362"/>
    </source>
</evidence>
<feature type="domain" description="PH" evidence="2">
    <location>
        <begin position="43"/>
        <end position="150"/>
    </location>
</feature>
<accession>A0ABU5N8K4</accession>
<sequence length="167" mass="18270">MTREAALLVVMAVAVALLVLAAFGWWRRSRRDRAFVPPIGEIPAGATERDRFRALYVATTRADEPLERLAIRGMGFRAAAEVVITDRGVALRLAGERPLFLARTRLRDVGQSTVAIDRVVERDGLVRLSWRITDDTVVDTYLRPQDSSARALADALGASLTPTGADA</sequence>
<dbReference type="InterPro" id="IPR057446">
    <property type="entry name" value="PH_bac"/>
</dbReference>
<evidence type="ECO:0000313" key="4">
    <source>
        <dbReference type="Proteomes" id="UP001291912"/>
    </source>
</evidence>
<comment type="caution">
    <text evidence="3">The sequence shown here is derived from an EMBL/GenBank/DDBJ whole genome shotgun (WGS) entry which is preliminary data.</text>
</comment>
<reference evidence="3 4" key="1">
    <citation type="submission" date="2023-10" db="EMBL/GenBank/DDBJ databases">
        <title>Microbacterium xanthum sp. nov., isolated from seaweed.</title>
        <authorList>
            <person name="Lee S.D."/>
        </authorList>
    </citation>
    <scope>NUCLEOTIDE SEQUENCE [LARGE SCALE GENOMIC DNA]</scope>
    <source>
        <strain evidence="3 4">KCTC 19124</strain>
    </source>
</reference>
<proteinExistence type="predicted"/>
<feature type="transmembrane region" description="Helical" evidence="1">
    <location>
        <begin position="6"/>
        <end position="26"/>
    </location>
</feature>
<protein>
    <recommendedName>
        <fullName evidence="2">PH domain-containing protein</fullName>
    </recommendedName>
</protein>
<keyword evidence="4" id="KW-1185">Reference proteome</keyword>
<gene>
    <name evidence="3" type="ORF">R2Q92_11165</name>
</gene>
<organism evidence="3 4">
    <name type="scientific">Microbacterium aquimaris</name>
    <dbReference type="NCBI Taxonomy" id="459816"/>
    <lineage>
        <taxon>Bacteria</taxon>
        <taxon>Bacillati</taxon>
        <taxon>Actinomycetota</taxon>
        <taxon>Actinomycetes</taxon>
        <taxon>Micrococcales</taxon>
        <taxon>Microbacteriaceae</taxon>
        <taxon>Microbacterium</taxon>
    </lineage>
</organism>
<evidence type="ECO:0000313" key="3">
    <source>
        <dbReference type="EMBL" id="MDZ8162392.1"/>
    </source>
</evidence>